<dbReference type="AlphaFoldDB" id="A0AAD0PW57"/>
<keyword evidence="1" id="KW-0614">Plasmid</keyword>
<evidence type="ECO:0000313" key="1">
    <source>
        <dbReference type="EMBL" id="AXH59854.1"/>
    </source>
</evidence>
<dbReference type="Proteomes" id="UP000006426">
    <property type="component" value="Plasmid pmppla107"/>
</dbReference>
<reference evidence="1 2" key="1">
    <citation type="journal article" date="2011" name="PLoS Pathog.">
        <title>Dynamic evolution of pathogenicity revealed by sequencing and comparative genomics of 19 Pseudomonas syringae isolates.</title>
        <authorList>
            <person name="Baltrus D.A."/>
            <person name="Nishimura M.T."/>
            <person name="Romanchuk A."/>
            <person name="Chang J.H."/>
            <person name="Mukhtar M.S."/>
            <person name="Cherkis K."/>
            <person name="Roach J."/>
            <person name="Grant S.R."/>
            <person name="Jones C.D."/>
            <person name="Dangl J.L."/>
        </authorList>
    </citation>
    <scope>NUCLEOTIDE SEQUENCE [LARGE SCALE GENOMIC DNA]</scope>
    <source>
        <strain evidence="1 2">M301315</strain>
    </source>
</reference>
<gene>
    <name evidence="1" type="ORF">PLA107_032025</name>
</gene>
<dbReference type="EMBL" id="CP031226">
    <property type="protein sequence ID" value="AXH59854.1"/>
    <property type="molecule type" value="Genomic_DNA"/>
</dbReference>
<protein>
    <submittedName>
        <fullName evidence="1">Uncharacterized protein</fullName>
    </submittedName>
</protein>
<name>A0AAD0PW57_PSEAV</name>
<accession>A0AAD0PW57</accession>
<organism evidence="1 2">
    <name type="scientific">Pseudomonas amygdali pv. lachrymans str. M301315</name>
    <dbReference type="NCBI Taxonomy" id="629260"/>
    <lineage>
        <taxon>Bacteria</taxon>
        <taxon>Pseudomonadati</taxon>
        <taxon>Pseudomonadota</taxon>
        <taxon>Gammaproteobacteria</taxon>
        <taxon>Pseudomonadales</taxon>
        <taxon>Pseudomonadaceae</taxon>
        <taxon>Pseudomonas</taxon>
        <taxon>Pseudomonas amygdali</taxon>
    </lineage>
</organism>
<proteinExistence type="predicted"/>
<sequence>MNLLRSMPSIRRDFVHEILFTTSLLNPNEHKLEGIARSFERGSNAMVELFAGNRTATKKEVARLVSDVQSIIYANDLGREPKGTLSDVRTKGIIQIYLSLQSKSPRAAHCFLAEGLSELRSKRIFEVLDRYIDKPLIIDAAMQAKSVDKLHKLSGWDDCLPHLSPKRRDAYLGKDLGL</sequence>
<evidence type="ECO:0000313" key="2">
    <source>
        <dbReference type="Proteomes" id="UP000006426"/>
    </source>
</evidence>
<geneLocation type="plasmid" evidence="2">
    <name>pmppla107</name>
</geneLocation>